<dbReference type="Proteomes" id="UP000007721">
    <property type="component" value="Chromosome"/>
</dbReference>
<evidence type="ECO:0000313" key="4">
    <source>
        <dbReference type="Proteomes" id="UP000007721"/>
    </source>
</evidence>
<sequence length="275" mass="30925">MSEQNLYYRDYFHVNQRARVDLPLGNGRFFHEWAVISSAHGDLISLRLSRDVLPHDLLLAKGEPVSVRAGSGGQGYRCHAVIEDVELEKVTLRLSGSVIPDELRAYFRLDTLLEFNYSPAGKEETWELPGNRCIIGTGTGCAKPSSQQWNFQRSRLMEMCNDKGNGEKHAAQPIIVNISGGGLRAQTVEEIQVGSVFNLAFHLPNSQPHQVQTLAEVIYCQPLASVWHTSTSFSTGMRYLKINERSRDSIIKFVCSEEIKKIRNCNKNFHSMASN</sequence>
<accession>B9M7W0</accession>
<feature type="domain" description="N-terminal PilZ-like" evidence="2">
    <location>
        <begin position="11"/>
        <end position="102"/>
    </location>
</feature>
<organism evidence="3 4">
    <name type="scientific">Geotalea daltonii (strain DSM 22248 / JCM 15807 / FRC-32)</name>
    <name type="common">Geobacter daltonii</name>
    <dbReference type="NCBI Taxonomy" id="316067"/>
    <lineage>
        <taxon>Bacteria</taxon>
        <taxon>Pseudomonadati</taxon>
        <taxon>Thermodesulfobacteriota</taxon>
        <taxon>Desulfuromonadia</taxon>
        <taxon>Geobacterales</taxon>
        <taxon>Geobacteraceae</taxon>
        <taxon>Geotalea</taxon>
    </lineage>
</organism>
<dbReference type="InterPro" id="IPR009875">
    <property type="entry name" value="PilZ_domain"/>
</dbReference>
<dbReference type="Gene3D" id="2.40.10.220">
    <property type="entry name" value="predicted glycosyltransferase like domains"/>
    <property type="match status" value="1"/>
</dbReference>
<evidence type="ECO:0000313" key="3">
    <source>
        <dbReference type="EMBL" id="ACM18418.1"/>
    </source>
</evidence>
<dbReference type="KEGG" id="geo:Geob_0041"/>
<name>B9M7W0_GEODF</name>
<reference evidence="3 4" key="1">
    <citation type="submission" date="2009-01" db="EMBL/GenBank/DDBJ databases">
        <title>Complete sequence of Geobacter sp. FRC-32.</title>
        <authorList>
            <consortium name="US DOE Joint Genome Institute"/>
            <person name="Lucas S."/>
            <person name="Copeland A."/>
            <person name="Lapidus A."/>
            <person name="Glavina del Rio T."/>
            <person name="Dalin E."/>
            <person name="Tice H."/>
            <person name="Bruce D."/>
            <person name="Goodwin L."/>
            <person name="Pitluck S."/>
            <person name="Saunders E."/>
            <person name="Brettin T."/>
            <person name="Detter J.C."/>
            <person name="Han C."/>
            <person name="Larimer F."/>
            <person name="Land M."/>
            <person name="Hauser L."/>
            <person name="Kyrpides N."/>
            <person name="Ovchinnikova G."/>
            <person name="Kostka J."/>
            <person name="Richardson P."/>
        </authorList>
    </citation>
    <scope>NUCLEOTIDE SEQUENCE [LARGE SCALE GENOMIC DNA]</scope>
    <source>
        <strain evidence="4">DSM 22248 / JCM 15807 / FRC-32</strain>
    </source>
</reference>
<dbReference type="STRING" id="316067.Geob_0041"/>
<dbReference type="Gene3D" id="2.30.110.70">
    <property type="match status" value="1"/>
</dbReference>
<proteinExistence type="predicted"/>
<dbReference type="OrthoDB" id="5395462at2"/>
<dbReference type="GO" id="GO:0035438">
    <property type="term" value="F:cyclic-di-GMP binding"/>
    <property type="evidence" value="ECO:0007669"/>
    <property type="project" value="InterPro"/>
</dbReference>
<gene>
    <name evidence="3" type="ordered locus">Geob_0041</name>
</gene>
<keyword evidence="4" id="KW-1185">Reference proteome</keyword>
<dbReference type="AlphaFoldDB" id="B9M7W0"/>
<dbReference type="Pfam" id="PF18672">
    <property type="entry name" value="PilZN1"/>
    <property type="match status" value="1"/>
</dbReference>
<dbReference type="EMBL" id="CP001390">
    <property type="protein sequence ID" value="ACM18418.1"/>
    <property type="molecule type" value="Genomic_DNA"/>
</dbReference>
<dbReference type="HOGENOM" id="CLU_061358_0_0_7"/>
<feature type="domain" description="PilZ" evidence="1">
    <location>
        <begin position="150"/>
        <end position="254"/>
    </location>
</feature>
<evidence type="ECO:0000259" key="1">
    <source>
        <dbReference type="Pfam" id="PF07238"/>
    </source>
</evidence>
<dbReference type="RefSeq" id="WP_012645147.1">
    <property type="nucleotide sequence ID" value="NC_011979.1"/>
</dbReference>
<evidence type="ECO:0000259" key="2">
    <source>
        <dbReference type="Pfam" id="PF18672"/>
    </source>
</evidence>
<dbReference type="InterPro" id="IPR040638">
    <property type="entry name" value="PilZN1"/>
</dbReference>
<dbReference type="eggNOG" id="COG5581">
    <property type="taxonomic scope" value="Bacteria"/>
</dbReference>
<protein>
    <submittedName>
        <fullName evidence="3">PilZ domain protein</fullName>
    </submittedName>
</protein>
<dbReference type="Pfam" id="PF07238">
    <property type="entry name" value="PilZ"/>
    <property type="match status" value="1"/>
</dbReference>